<keyword evidence="1" id="KW-0472">Membrane</keyword>
<dbReference type="Pfam" id="PF07662">
    <property type="entry name" value="Nucleos_tra2_C"/>
    <property type="match status" value="1"/>
</dbReference>
<dbReference type="GO" id="GO:0005337">
    <property type="term" value="F:nucleoside transmembrane transporter activity"/>
    <property type="evidence" value="ECO:0007669"/>
    <property type="project" value="InterPro"/>
</dbReference>
<name>A0A382UC29_9ZZZZ</name>
<dbReference type="GO" id="GO:0015293">
    <property type="term" value="F:symporter activity"/>
    <property type="evidence" value="ECO:0007669"/>
    <property type="project" value="TreeGrafter"/>
</dbReference>
<dbReference type="AlphaFoldDB" id="A0A382UC29"/>
<dbReference type="EMBL" id="UINC01142832">
    <property type="protein sequence ID" value="SVD31405.1"/>
    <property type="molecule type" value="Genomic_DNA"/>
</dbReference>
<accession>A0A382UC29</accession>
<evidence type="ECO:0000313" key="3">
    <source>
        <dbReference type="EMBL" id="SVD31405.1"/>
    </source>
</evidence>
<organism evidence="3">
    <name type="scientific">marine metagenome</name>
    <dbReference type="NCBI Taxonomy" id="408172"/>
    <lineage>
        <taxon>unclassified sequences</taxon>
        <taxon>metagenomes</taxon>
        <taxon>ecological metagenomes</taxon>
    </lineage>
</organism>
<gene>
    <name evidence="3" type="ORF">METZ01_LOCUS384259</name>
</gene>
<sequence length="160" mass="17045">ASDGMKLTLNVLAMLIGFTAAIAALDFLITQPQQWAKVADPVTIDRILGWLNAPFAFLMGVPWGDCVDIGQAFGKRIVFTEFIGYLDLTSIKETLDPRSFALGTFAICGFANFASIAIQIGGIGTLAPDRRRDLASLGLRAMAGGILVSYLNACIAGLFL</sequence>
<dbReference type="InterPro" id="IPR008276">
    <property type="entry name" value="C_nuclsd_transpt"/>
</dbReference>
<dbReference type="PANTHER" id="PTHR10590">
    <property type="entry name" value="SODIUM/NUCLEOSIDE COTRANSPORTER"/>
    <property type="match status" value="1"/>
</dbReference>
<dbReference type="GO" id="GO:0005886">
    <property type="term" value="C:plasma membrane"/>
    <property type="evidence" value="ECO:0007669"/>
    <property type="project" value="TreeGrafter"/>
</dbReference>
<feature type="non-terminal residue" evidence="3">
    <location>
        <position position="1"/>
    </location>
</feature>
<reference evidence="3" key="1">
    <citation type="submission" date="2018-05" db="EMBL/GenBank/DDBJ databases">
        <authorList>
            <person name="Lanie J.A."/>
            <person name="Ng W.-L."/>
            <person name="Kazmierczak K.M."/>
            <person name="Andrzejewski T.M."/>
            <person name="Davidsen T.M."/>
            <person name="Wayne K.J."/>
            <person name="Tettelin H."/>
            <person name="Glass J.I."/>
            <person name="Rusch D."/>
            <person name="Podicherti R."/>
            <person name="Tsui H.-C.T."/>
            <person name="Winkler M.E."/>
        </authorList>
    </citation>
    <scope>NUCLEOTIDE SEQUENCE</scope>
</reference>
<keyword evidence="1" id="KW-0812">Transmembrane</keyword>
<feature type="transmembrane region" description="Helical" evidence="1">
    <location>
        <begin position="139"/>
        <end position="159"/>
    </location>
</feature>
<feature type="transmembrane region" description="Helical" evidence="1">
    <location>
        <begin position="7"/>
        <end position="29"/>
    </location>
</feature>
<feature type="domain" description="Concentrative nucleoside transporter C-terminal" evidence="2">
    <location>
        <begin position="1"/>
        <end position="157"/>
    </location>
</feature>
<proteinExistence type="predicted"/>
<protein>
    <recommendedName>
        <fullName evidence="2">Concentrative nucleoside transporter C-terminal domain-containing protein</fullName>
    </recommendedName>
</protein>
<dbReference type="InterPro" id="IPR011657">
    <property type="entry name" value="CNT_C_dom"/>
</dbReference>
<feature type="transmembrane region" description="Helical" evidence="1">
    <location>
        <begin position="100"/>
        <end position="127"/>
    </location>
</feature>
<evidence type="ECO:0000259" key="2">
    <source>
        <dbReference type="Pfam" id="PF07662"/>
    </source>
</evidence>
<keyword evidence="1" id="KW-1133">Transmembrane helix</keyword>
<evidence type="ECO:0000256" key="1">
    <source>
        <dbReference type="SAM" id="Phobius"/>
    </source>
</evidence>
<dbReference type="PANTHER" id="PTHR10590:SF4">
    <property type="entry name" value="SOLUTE CARRIER FAMILY 28 MEMBER 3"/>
    <property type="match status" value="1"/>
</dbReference>